<dbReference type="AlphaFoldDB" id="A0A841BAT8"/>
<dbReference type="RefSeq" id="WP_184901141.1">
    <property type="nucleotide sequence ID" value="NZ_JACHMX010000001.1"/>
</dbReference>
<name>A0A841BAT8_9PSEU</name>
<reference evidence="1 2" key="1">
    <citation type="submission" date="2020-08" db="EMBL/GenBank/DDBJ databases">
        <title>Sequencing the genomes of 1000 actinobacteria strains.</title>
        <authorList>
            <person name="Klenk H.-P."/>
        </authorList>
    </citation>
    <scope>NUCLEOTIDE SEQUENCE [LARGE SCALE GENOMIC DNA]</scope>
    <source>
        <strain evidence="1 2">DSM 45272</strain>
    </source>
</reference>
<gene>
    <name evidence="1" type="ORF">HDA45_006108</name>
</gene>
<dbReference type="EMBL" id="JACHMX010000001">
    <property type="protein sequence ID" value="MBB5856021.1"/>
    <property type="molecule type" value="Genomic_DNA"/>
</dbReference>
<evidence type="ECO:0000313" key="1">
    <source>
        <dbReference type="EMBL" id="MBB5856021.1"/>
    </source>
</evidence>
<organism evidence="1 2">
    <name type="scientific">Amycolatopsis umgeniensis</name>
    <dbReference type="NCBI Taxonomy" id="336628"/>
    <lineage>
        <taxon>Bacteria</taxon>
        <taxon>Bacillati</taxon>
        <taxon>Actinomycetota</taxon>
        <taxon>Actinomycetes</taxon>
        <taxon>Pseudonocardiales</taxon>
        <taxon>Pseudonocardiaceae</taxon>
        <taxon>Amycolatopsis</taxon>
    </lineage>
</organism>
<evidence type="ECO:0000313" key="2">
    <source>
        <dbReference type="Proteomes" id="UP000580861"/>
    </source>
</evidence>
<dbReference type="Proteomes" id="UP000580861">
    <property type="component" value="Unassembled WGS sequence"/>
</dbReference>
<keyword evidence="2" id="KW-1185">Reference proteome</keyword>
<comment type="caution">
    <text evidence="1">The sequence shown here is derived from an EMBL/GenBank/DDBJ whole genome shotgun (WGS) entry which is preliminary data.</text>
</comment>
<proteinExistence type="predicted"/>
<accession>A0A841BAT8</accession>
<protein>
    <submittedName>
        <fullName evidence="1">Uncharacterized protein</fullName>
    </submittedName>
</protein>
<sequence>MTAQVRIWVGTDDFDPRGNAENEDTVFVPEQRRAVENDFPAEHIILGYN</sequence>